<dbReference type="Gene3D" id="3.20.20.140">
    <property type="entry name" value="Metal-dependent hydrolases"/>
    <property type="match status" value="1"/>
</dbReference>
<dbReference type="InterPro" id="IPR053044">
    <property type="entry name" value="Metallo-hydrolase/TatD-type"/>
</dbReference>
<dbReference type="eggNOG" id="KOG3020">
    <property type="taxonomic scope" value="Eukaryota"/>
</dbReference>
<protein>
    <submittedName>
        <fullName evidence="2">Cut9 interacting protein</fullName>
    </submittedName>
</protein>
<dbReference type="PANTHER" id="PTHR47345">
    <property type="entry name" value="CUT9-INTERACTING PROTEIN SCN1"/>
    <property type="match status" value="1"/>
</dbReference>
<evidence type="ECO:0000256" key="1">
    <source>
        <dbReference type="SAM" id="MobiDB-lite"/>
    </source>
</evidence>
<dbReference type="PANTHER" id="PTHR47345:SF1">
    <property type="entry name" value="CUT9-INTERACTING PROTEIN SCN1"/>
    <property type="match status" value="1"/>
</dbReference>
<dbReference type="GeneID" id="25976010"/>
<gene>
    <name evidence="2" type="ORF">CMQ_2963</name>
</gene>
<evidence type="ECO:0000313" key="2">
    <source>
        <dbReference type="EMBL" id="EFX03034.1"/>
    </source>
</evidence>
<sequence>MCGAGHESAAADWSSAEPFPWASGRVCDAHCHATDTMAAVAAIPMMQTAVLTVMSTRSQDQDLVAALGAADDKVVAAFGWHPWFAYQLYDDGSQADKDKTDGPELTTMDDKRRHLAAVLTPGPSTEAQAAALDALAASLPSVRPLSAFVAETRARLQADPTALVGEIGLDRAFRVPEGEPRDTTPAAQAHTPGGREGRRLSPFRVQPAHQVAVLAAQLRLAAEMRRSVSVHGVQAHGLLFATLATTWRGHERDVLLRRQRRQVAENAEQSSDEEDGLDAPQRPTEKGRPPPTYPPAICLHSFSGPVEMLRQYLDPRIPAAIYFSFSTAVNCGTDDGCRHTLDVVTACPDDRLLVESDLHVAGPPMDAALEDIYRRVCAIKGWPLADGIQRIAQNYDAFLRGRTKHKR</sequence>
<reference evidence="2 3" key="1">
    <citation type="journal article" date="2011" name="Proc. Natl. Acad. Sci. U.S.A.">
        <title>Genome and transcriptome analyses of the mountain pine beetle-fungal symbiont Grosmannia clavigera, a lodgepole pine pathogen.</title>
        <authorList>
            <person name="DiGuistini S."/>
            <person name="Wang Y."/>
            <person name="Liao N.Y."/>
            <person name="Taylor G."/>
            <person name="Tanguay P."/>
            <person name="Feau N."/>
            <person name="Henrissat B."/>
            <person name="Chan S.K."/>
            <person name="Hesse-Orce U."/>
            <person name="Alamouti S.M."/>
            <person name="Tsui C.K.M."/>
            <person name="Docking R.T."/>
            <person name="Levasseur A."/>
            <person name="Haridas S."/>
            <person name="Robertson G."/>
            <person name="Birol I."/>
            <person name="Holt R.A."/>
            <person name="Marra M.A."/>
            <person name="Hamelin R.C."/>
            <person name="Hirst M."/>
            <person name="Jones S.J.M."/>
            <person name="Bohlmann J."/>
            <person name="Breuil C."/>
        </authorList>
    </citation>
    <scope>NUCLEOTIDE SEQUENCE [LARGE SCALE GENOMIC DNA]</scope>
    <source>
        <strain evidence="3">kw1407 / UAMH 11150</strain>
    </source>
</reference>
<dbReference type="FunCoup" id="F0XI29">
    <property type="interactions" value="42"/>
</dbReference>
<dbReference type="OrthoDB" id="413993at2759"/>
<dbReference type="InParanoid" id="F0XI29"/>
<dbReference type="InterPro" id="IPR032466">
    <property type="entry name" value="Metal_Hydrolase"/>
</dbReference>
<dbReference type="EMBL" id="GL629769">
    <property type="protein sequence ID" value="EFX03034.1"/>
    <property type="molecule type" value="Genomic_DNA"/>
</dbReference>
<dbReference type="Pfam" id="PF01026">
    <property type="entry name" value="TatD_DNase"/>
    <property type="match status" value="1"/>
</dbReference>
<keyword evidence="3" id="KW-1185">Reference proteome</keyword>
<name>F0XI29_GROCL</name>
<dbReference type="AlphaFoldDB" id="F0XI29"/>
<dbReference type="RefSeq" id="XP_014172516.1">
    <property type="nucleotide sequence ID" value="XM_014317041.1"/>
</dbReference>
<dbReference type="STRING" id="655863.F0XI29"/>
<dbReference type="Proteomes" id="UP000007796">
    <property type="component" value="Unassembled WGS sequence"/>
</dbReference>
<evidence type="ECO:0000313" key="3">
    <source>
        <dbReference type="Proteomes" id="UP000007796"/>
    </source>
</evidence>
<dbReference type="InterPro" id="IPR001130">
    <property type="entry name" value="TatD-like"/>
</dbReference>
<dbReference type="GO" id="GO:0016788">
    <property type="term" value="F:hydrolase activity, acting on ester bonds"/>
    <property type="evidence" value="ECO:0007669"/>
    <property type="project" value="InterPro"/>
</dbReference>
<dbReference type="HOGENOM" id="CLU_031506_3_0_1"/>
<feature type="region of interest" description="Disordered" evidence="1">
    <location>
        <begin position="261"/>
        <end position="294"/>
    </location>
</feature>
<feature type="region of interest" description="Disordered" evidence="1">
    <location>
        <begin position="176"/>
        <end position="200"/>
    </location>
</feature>
<dbReference type="SUPFAM" id="SSF51556">
    <property type="entry name" value="Metallo-dependent hydrolases"/>
    <property type="match status" value="1"/>
</dbReference>
<accession>F0XI29</accession>
<proteinExistence type="predicted"/>
<organism evidence="3">
    <name type="scientific">Grosmannia clavigera (strain kw1407 / UAMH 11150)</name>
    <name type="common">Blue stain fungus</name>
    <name type="synonym">Graphiocladiella clavigera</name>
    <dbReference type="NCBI Taxonomy" id="655863"/>
    <lineage>
        <taxon>Eukaryota</taxon>
        <taxon>Fungi</taxon>
        <taxon>Dikarya</taxon>
        <taxon>Ascomycota</taxon>
        <taxon>Pezizomycotina</taxon>
        <taxon>Sordariomycetes</taxon>
        <taxon>Sordariomycetidae</taxon>
        <taxon>Ophiostomatales</taxon>
        <taxon>Ophiostomataceae</taxon>
        <taxon>Leptographium</taxon>
    </lineage>
</organism>